<name>A0AAV8VNZ4_9CUCU</name>
<organism evidence="1 2">
    <name type="scientific">Exocentrus adspersus</name>
    <dbReference type="NCBI Taxonomy" id="1586481"/>
    <lineage>
        <taxon>Eukaryota</taxon>
        <taxon>Metazoa</taxon>
        <taxon>Ecdysozoa</taxon>
        <taxon>Arthropoda</taxon>
        <taxon>Hexapoda</taxon>
        <taxon>Insecta</taxon>
        <taxon>Pterygota</taxon>
        <taxon>Neoptera</taxon>
        <taxon>Endopterygota</taxon>
        <taxon>Coleoptera</taxon>
        <taxon>Polyphaga</taxon>
        <taxon>Cucujiformia</taxon>
        <taxon>Chrysomeloidea</taxon>
        <taxon>Cerambycidae</taxon>
        <taxon>Lamiinae</taxon>
        <taxon>Acanthocinini</taxon>
        <taxon>Exocentrus</taxon>
    </lineage>
</organism>
<dbReference type="EMBL" id="JANEYG010000048">
    <property type="protein sequence ID" value="KAJ8915882.1"/>
    <property type="molecule type" value="Genomic_DNA"/>
</dbReference>
<evidence type="ECO:0000313" key="2">
    <source>
        <dbReference type="Proteomes" id="UP001159042"/>
    </source>
</evidence>
<dbReference type="Proteomes" id="UP001159042">
    <property type="component" value="Unassembled WGS sequence"/>
</dbReference>
<protein>
    <submittedName>
        <fullName evidence="1">Uncharacterized protein</fullName>
    </submittedName>
</protein>
<reference evidence="1 2" key="1">
    <citation type="journal article" date="2023" name="Insect Mol. Biol.">
        <title>Genome sequencing provides insights into the evolution of gene families encoding plant cell wall-degrading enzymes in longhorned beetles.</title>
        <authorList>
            <person name="Shin N.R."/>
            <person name="Okamura Y."/>
            <person name="Kirsch R."/>
            <person name="Pauchet Y."/>
        </authorList>
    </citation>
    <scope>NUCLEOTIDE SEQUENCE [LARGE SCALE GENOMIC DNA]</scope>
    <source>
        <strain evidence="1">EAD_L_NR</strain>
    </source>
</reference>
<evidence type="ECO:0000313" key="1">
    <source>
        <dbReference type="EMBL" id="KAJ8915882.1"/>
    </source>
</evidence>
<gene>
    <name evidence="1" type="ORF">NQ315_015493</name>
</gene>
<sequence>MYHDQPLMEINIIVGFVSLANHAYNVNDYSILLLRSIIVSGGKRHISKQLNLLQQELALPSHKFAKYVMEIQRLMYSSICRWSNTIKANFNFSLFPITGQPVVDQNGYEYLPPNRVRFGDPLPPRPLKTTMAFATPSNLLIQGQLPQYQPTAPPAFGQRIPSLAYTDPAFYLILLMN</sequence>
<accession>A0AAV8VNZ4</accession>
<comment type="caution">
    <text evidence="1">The sequence shown here is derived from an EMBL/GenBank/DDBJ whole genome shotgun (WGS) entry which is preliminary data.</text>
</comment>
<dbReference type="AlphaFoldDB" id="A0AAV8VNZ4"/>
<proteinExistence type="predicted"/>
<keyword evidence="2" id="KW-1185">Reference proteome</keyword>